<protein>
    <recommendedName>
        <fullName evidence="3">Transposase</fullName>
    </recommendedName>
</protein>
<evidence type="ECO:0000313" key="2">
    <source>
        <dbReference type="Proteomes" id="UP000236745"/>
    </source>
</evidence>
<reference evidence="1 2" key="1">
    <citation type="submission" date="2016-10" db="EMBL/GenBank/DDBJ databases">
        <authorList>
            <person name="de Groot N.N."/>
        </authorList>
    </citation>
    <scope>NUCLEOTIDE SEQUENCE [LARGE SCALE GENOMIC DNA]</scope>
    <source>
        <strain evidence="1 2">DSM 22012</strain>
    </source>
</reference>
<dbReference type="EMBL" id="FNVQ01000009">
    <property type="protein sequence ID" value="SEG88062.1"/>
    <property type="molecule type" value="Genomic_DNA"/>
</dbReference>
<name>A0A1H6DRT9_9GAMM</name>
<keyword evidence="2" id="KW-1185">Reference proteome</keyword>
<dbReference type="AlphaFoldDB" id="A0A1H6DRT9"/>
<organism evidence="1 2">
    <name type="scientific">Marinobacterium lutimaris</name>
    <dbReference type="NCBI Taxonomy" id="568106"/>
    <lineage>
        <taxon>Bacteria</taxon>
        <taxon>Pseudomonadati</taxon>
        <taxon>Pseudomonadota</taxon>
        <taxon>Gammaproteobacteria</taxon>
        <taxon>Oceanospirillales</taxon>
        <taxon>Oceanospirillaceae</taxon>
        <taxon>Marinobacterium</taxon>
    </lineage>
</organism>
<dbReference type="Proteomes" id="UP000236745">
    <property type="component" value="Unassembled WGS sequence"/>
</dbReference>
<sequence>MKTQEYVTKRVAEGHSKLETIRCLKRYIAREILHFAPSTT</sequence>
<proteinExistence type="predicted"/>
<gene>
    <name evidence="1" type="ORF">SAMN05444390_10920</name>
</gene>
<evidence type="ECO:0008006" key="3">
    <source>
        <dbReference type="Google" id="ProtNLM"/>
    </source>
</evidence>
<evidence type="ECO:0000313" key="1">
    <source>
        <dbReference type="EMBL" id="SEG88062.1"/>
    </source>
</evidence>
<accession>A0A1H6DRT9</accession>